<gene>
    <name evidence="2" type="ORF">OKJ99_33215</name>
</gene>
<evidence type="ECO:0000313" key="2">
    <source>
        <dbReference type="EMBL" id="MEB8342363.1"/>
    </source>
</evidence>
<evidence type="ECO:0000256" key="1">
    <source>
        <dbReference type="SAM" id="Phobius"/>
    </source>
</evidence>
<dbReference type="EMBL" id="JAOZYC010000164">
    <property type="protein sequence ID" value="MEB8342363.1"/>
    <property type="molecule type" value="Genomic_DNA"/>
</dbReference>
<name>A0ABU6FEK5_9ACTN</name>
<evidence type="ECO:0000313" key="3">
    <source>
        <dbReference type="Proteomes" id="UP001354931"/>
    </source>
</evidence>
<dbReference type="Proteomes" id="UP001354931">
    <property type="component" value="Unassembled WGS sequence"/>
</dbReference>
<reference evidence="2 3" key="1">
    <citation type="submission" date="2022-10" db="EMBL/GenBank/DDBJ databases">
        <authorList>
            <person name="Xie J."/>
            <person name="Shen N."/>
        </authorList>
    </citation>
    <scope>NUCLEOTIDE SEQUENCE [LARGE SCALE GENOMIC DNA]</scope>
    <source>
        <strain evidence="2 3">YIM65594</strain>
    </source>
</reference>
<sequence>MTIQFLVEGNGFESAARELAALDGMDDKVELVRGDPTQKEPVLLTVAAIVSITAGSAALVEQIMKWRRRWQGRPDCPHQMLMLVDGRRLALETLDEETLARRLAPVDELDD</sequence>
<accession>A0ABU6FEK5</accession>
<keyword evidence="1" id="KW-1133">Transmembrane helix</keyword>
<protein>
    <submittedName>
        <fullName evidence="2">Uncharacterized protein</fullName>
    </submittedName>
</protein>
<feature type="transmembrane region" description="Helical" evidence="1">
    <location>
        <begin position="42"/>
        <end position="60"/>
    </location>
</feature>
<organism evidence="2 3">
    <name type="scientific">Streptomyces endophyticus</name>
    <dbReference type="NCBI Taxonomy" id="714166"/>
    <lineage>
        <taxon>Bacteria</taxon>
        <taxon>Bacillati</taxon>
        <taxon>Actinomycetota</taxon>
        <taxon>Actinomycetes</taxon>
        <taxon>Kitasatosporales</taxon>
        <taxon>Streptomycetaceae</taxon>
        <taxon>Streptomyces</taxon>
    </lineage>
</organism>
<keyword evidence="3" id="KW-1185">Reference proteome</keyword>
<keyword evidence="1" id="KW-0812">Transmembrane</keyword>
<dbReference type="RefSeq" id="WP_326021790.1">
    <property type="nucleotide sequence ID" value="NZ_JAOZYC010000164.1"/>
</dbReference>
<proteinExistence type="predicted"/>
<keyword evidence="1" id="KW-0472">Membrane</keyword>
<comment type="caution">
    <text evidence="2">The sequence shown here is derived from an EMBL/GenBank/DDBJ whole genome shotgun (WGS) entry which is preliminary data.</text>
</comment>